<dbReference type="Gene3D" id="3.40.30.10">
    <property type="entry name" value="Glutaredoxin"/>
    <property type="match status" value="1"/>
</dbReference>
<keyword evidence="21" id="KW-1185">Reference proteome</keyword>
<keyword evidence="8 18" id="KW-0201">Cytochrome c-type biogenesis</keyword>
<feature type="domain" description="Thioredoxin" evidence="19">
    <location>
        <begin position="468"/>
        <end position="609"/>
    </location>
</feature>
<feature type="chain" id="PRO_5009015190" description="Thiol:disulfide interchange protein DsbD" evidence="18">
    <location>
        <begin position="29"/>
        <end position="609"/>
    </location>
</feature>
<dbReference type="InterPro" id="IPR036929">
    <property type="entry name" value="DsbDN_sf"/>
</dbReference>
<dbReference type="InterPro" id="IPR017937">
    <property type="entry name" value="Thioredoxin_CS"/>
</dbReference>
<evidence type="ECO:0000256" key="6">
    <source>
        <dbReference type="ARBA" id="ARBA00022692"/>
    </source>
</evidence>
<keyword evidence="10 18" id="KW-1133">Transmembrane helix</keyword>
<dbReference type="EMBL" id="ALAB01000005">
    <property type="protein sequence ID" value="EJI86387.1"/>
    <property type="molecule type" value="Genomic_DNA"/>
</dbReference>
<feature type="disulfide bond" description="Redox-active" evidence="18">
    <location>
        <begin position="146"/>
        <end position="152"/>
    </location>
</feature>
<dbReference type="NCBIfam" id="NF001419">
    <property type="entry name" value="PRK00293.1"/>
    <property type="match status" value="1"/>
</dbReference>
<dbReference type="Gene3D" id="2.60.40.1250">
    <property type="entry name" value="Thiol:disulfide interchange protein DsbD, N-terminal domain"/>
    <property type="match status" value="1"/>
</dbReference>
<gene>
    <name evidence="18" type="primary">dsbD</name>
    <name evidence="20" type="ORF">AEST_07030</name>
</gene>
<evidence type="ECO:0000256" key="17">
    <source>
        <dbReference type="ARBA" id="ARBA00047804"/>
    </source>
</evidence>
<evidence type="ECO:0000256" key="2">
    <source>
        <dbReference type="ARBA" id="ARBA00007241"/>
    </source>
</evidence>
<dbReference type="GO" id="GO:0005886">
    <property type="term" value="C:plasma membrane"/>
    <property type="evidence" value="ECO:0007669"/>
    <property type="project" value="UniProtKB-SubCell"/>
</dbReference>
<evidence type="ECO:0000256" key="3">
    <source>
        <dbReference type="ARBA" id="ARBA00022448"/>
    </source>
</evidence>
<evidence type="ECO:0000256" key="8">
    <source>
        <dbReference type="ARBA" id="ARBA00022748"/>
    </source>
</evidence>
<dbReference type="SUPFAM" id="SSF52833">
    <property type="entry name" value="Thioredoxin-like"/>
    <property type="match status" value="1"/>
</dbReference>
<dbReference type="GO" id="GO:0045454">
    <property type="term" value="P:cell redox homeostasis"/>
    <property type="evidence" value="ECO:0007669"/>
    <property type="project" value="TreeGrafter"/>
</dbReference>
<dbReference type="GO" id="GO:0017004">
    <property type="term" value="P:cytochrome complex assembly"/>
    <property type="evidence" value="ECO:0007669"/>
    <property type="project" value="UniProtKB-UniRule"/>
</dbReference>
<feature type="signal peptide" evidence="18">
    <location>
        <begin position="1"/>
        <end position="28"/>
    </location>
</feature>
<comment type="similarity">
    <text evidence="2 18">Belongs to the thioredoxin family. DsbD subfamily.</text>
</comment>
<dbReference type="PROSITE" id="PS51352">
    <property type="entry name" value="THIOREDOXIN_2"/>
    <property type="match status" value="1"/>
</dbReference>
<dbReference type="PROSITE" id="PS00194">
    <property type="entry name" value="THIOREDOXIN_1"/>
    <property type="match status" value="1"/>
</dbReference>
<feature type="transmembrane region" description="Helical" evidence="18">
    <location>
        <begin position="322"/>
        <end position="348"/>
    </location>
</feature>
<feature type="transmembrane region" description="Helical" evidence="18">
    <location>
        <begin position="449"/>
        <end position="468"/>
    </location>
</feature>
<dbReference type="InterPro" id="IPR035671">
    <property type="entry name" value="DsbD_gamma"/>
</dbReference>
<evidence type="ECO:0000313" key="21">
    <source>
        <dbReference type="Proteomes" id="UP000012043"/>
    </source>
</evidence>
<comment type="caution">
    <text evidence="20">The sequence shown here is derived from an EMBL/GenBank/DDBJ whole genome shotgun (WGS) entry which is preliminary data.</text>
</comment>
<feature type="transmembrane region" description="Helical" evidence="18">
    <location>
        <begin position="415"/>
        <end position="437"/>
    </location>
</feature>
<feature type="disulfide bond" description="Redox-active" evidence="18">
    <location>
        <begin position="524"/>
        <end position="527"/>
    </location>
</feature>
<evidence type="ECO:0000256" key="4">
    <source>
        <dbReference type="ARBA" id="ARBA00022475"/>
    </source>
</evidence>
<keyword evidence="3 18" id="KW-0813">Transport</keyword>
<dbReference type="PATRIC" id="fig|1197174.4.peg.689"/>
<keyword evidence="4 18" id="KW-1003">Cell membrane</keyword>
<dbReference type="PANTHER" id="PTHR32234:SF0">
    <property type="entry name" value="THIOL:DISULFIDE INTERCHANGE PROTEIN DSBD"/>
    <property type="match status" value="1"/>
</dbReference>
<keyword evidence="12 18" id="KW-0520">NAD</keyword>
<keyword evidence="13 18" id="KW-0472">Membrane</keyword>
<evidence type="ECO:0000259" key="19">
    <source>
        <dbReference type="PROSITE" id="PS51352"/>
    </source>
</evidence>
<dbReference type="Pfam" id="PF11412">
    <property type="entry name" value="DsbD_N"/>
    <property type="match status" value="1"/>
</dbReference>
<feature type="disulfide bond" description="Redox-active" evidence="18">
    <location>
        <begin position="214"/>
        <end position="336"/>
    </location>
</feature>
<evidence type="ECO:0000256" key="18">
    <source>
        <dbReference type="HAMAP-Rule" id="MF_00399"/>
    </source>
</evidence>
<dbReference type="Pfam" id="PF13899">
    <property type="entry name" value="Thioredoxin_7"/>
    <property type="match status" value="1"/>
</dbReference>
<feature type="transmembrane region" description="Helical" evidence="18">
    <location>
        <begin position="389"/>
        <end position="409"/>
    </location>
</feature>
<evidence type="ECO:0000256" key="15">
    <source>
        <dbReference type="ARBA" id="ARBA00023284"/>
    </source>
</evidence>
<evidence type="ECO:0000256" key="11">
    <source>
        <dbReference type="ARBA" id="ARBA00023002"/>
    </source>
</evidence>
<dbReference type="HAMAP" id="MF_00399">
    <property type="entry name" value="DbsD"/>
    <property type="match status" value="1"/>
</dbReference>
<keyword evidence="5 18" id="KW-0997">Cell inner membrane</keyword>
<evidence type="ECO:0000256" key="9">
    <source>
        <dbReference type="ARBA" id="ARBA00022982"/>
    </source>
</evidence>
<dbReference type="GO" id="GO:0047134">
    <property type="term" value="F:protein-disulfide reductase [NAD(P)H] activity"/>
    <property type="evidence" value="ECO:0007669"/>
    <property type="project" value="UniProtKB-UniRule"/>
</dbReference>
<dbReference type="InterPro" id="IPR022910">
    <property type="entry name" value="Thiol_diS_interchange_DbsD"/>
</dbReference>
<evidence type="ECO:0000256" key="1">
    <source>
        <dbReference type="ARBA" id="ARBA00004429"/>
    </source>
</evidence>
<comment type="subcellular location">
    <subcellularLocation>
        <location evidence="1 18">Cell inner membrane</location>
        <topology evidence="1 18">Multi-pass membrane protein</topology>
    </subcellularLocation>
</comment>
<dbReference type="GO" id="GO:0009055">
    <property type="term" value="F:electron transfer activity"/>
    <property type="evidence" value="ECO:0007669"/>
    <property type="project" value="UniProtKB-UniRule"/>
</dbReference>
<reference evidence="20 21" key="1">
    <citation type="journal article" date="2012" name="J. Bacteriol.">
        <title>Genome Sequence of Pectin-Degrading Alishewanella aestuarii Strain B11T, Isolated from Tidal Flat Sediment.</title>
        <authorList>
            <person name="Jung J."/>
            <person name="Choi S."/>
            <person name="Chun J."/>
            <person name="Park W."/>
        </authorList>
    </citation>
    <scope>NUCLEOTIDE SEQUENCE [LARGE SCALE GENOMIC DNA]</scope>
    <source>
        <strain evidence="20 21">B11</strain>
    </source>
</reference>
<dbReference type="CDD" id="cd02953">
    <property type="entry name" value="DsbDgamma"/>
    <property type="match status" value="1"/>
</dbReference>
<evidence type="ECO:0000256" key="12">
    <source>
        <dbReference type="ARBA" id="ARBA00023027"/>
    </source>
</evidence>
<proteinExistence type="inferred from homology"/>
<comment type="catalytic activity">
    <reaction evidence="17 18">
        <text>[protein]-dithiol + NADP(+) = [protein]-disulfide + NADPH + H(+)</text>
        <dbReference type="Rhea" id="RHEA:18753"/>
        <dbReference type="Rhea" id="RHEA-COMP:10593"/>
        <dbReference type="Rhea" id="RHEA-COMP:10594"/>
        <dbReference type="ChEBI" id="CHEBI:15378"/>
        <dbReference type="ChEBI" id="CHEBI:29950"/>
        <dbReference type="ChEBI" id="CHEBI:50058"/>
        <dbReference type="ChEBI" id="CHEBI:57783"/>
        <dbReference type="ChEBI" id="CHEBI:58349"/>
        <dbReference type="EC" id="1.8.1.8"/>
    </reaction>
</comment>
<dbReference type="InterPro" id="IPR013766">
    <property type="entry name" value="Thioredoxin_domain"/>
</dbReference>
<comment type="function">
    <text evidence="18">Required to facilitate the formation of correct disulfide bonds in some periplasmic proteins and for the assembly of the periplasmic c-type cytochromes. Acts by transferring electrons from cytoplasmic thioredoxin to the periplasm. This transfer involves a cascade of disulfide bond formation and reduction steps.</text>
</comment>
<dbReference type="EC" id="1.8.1.8" evidence="18"/>
<feature type="transmembrane region" description="Helical" evidence="18">
    <location>
        <begin position="195"/>
        <end position="222"/>
    </location>
</feature>
<keyword evidence="15 18" id="KW-0676">Redox-active center</keyword>
<evidence type="ECO:0000256" key="14">
    <source>
        <dbReference type="ARBA" id="ARBA00023157"/>
    </source>
</evidence>
<keyword evidence="14 18" id="KW-1015">Disulfide bond</keyword>
<organism evidence="20 21">
    <name type="scientific">Alishewanella aestuarii B11</name>
    <dbReference type="NCBI Taxonomy" id="1197174"/>
    <lineage>
        <taxon>Bacteria</taxon>
        <taxon>Pseudomonadati</taxon>
        <taxon>Pseudomonadota</taxon>
        <taxon>Gammaproteobacteria</taxon>
        <taxon>Alteromonadales</taxon>
        <taxon>Alteromonadaceae</taxon>
        <taxon>Alishewanella</taxon>
    </lineage>
</organism>
<sequence length="609" mass="66199" precursor="true">MRLPVIKRCCYLLLLPLLFLLLTSTAAAQQQSPQTSPTNNNAVLQSLLQGQPQFLPVEQAFVLDYRQQDNELLLSWTIADGYYMYRDKFKFGGVAVSFSHPSYPASISIEDEFFGKTEVYYHQLQLKIPLSDIDEDALFRVQFMGCAEAGLCYPPTTIEIPLTQPGQSETSTSLATTAPVSSQFGLLERLSEGSVLVSLGIFFLLGLGLSFTPCVFPMYPILSSIIVGQGQRLSTQRAFGLSMSYVQGMALTYSLLGLVVASLGVKFQAAMQHPAVLIVAAVIFVLLALAMFGVFNLQLPARWQEKVAGVSNKQQGGSLKGAFTMGALSGLIASPCTTAPLSAALLYVAQSGDLALGALTLYVLSLGMGLPLLLLGTSGSRLLPKAGNWMNAVKNIFGFLLLAVPLILLERFLPFWIVLALGSVLTLALVFYLYRLLFSLSSVNAKAGVAVLAQLLLLGIFWLNLQYYRPGSPALPQATVSAEGEHINALGFIVVKDADELAQQLQKAKAAGQYALVDLYAEWCVACKEFEQLTFPRPEVTALTSQMRLIKIDVTRMTRKDQALLDSYQVLGLPTLLFFAPDGSELTQSRVTGFMNASAFANHLQAMMQ</sequence>
<keyword evidence="9 18" id="KW-0249">Electron transport</keyword>
<feature type="transmembrane region" description="Helical" evidence="18">
    <location>
        <begin position="354"/>
        <end position="377"/>
    </location>
</feature>
<dbReference type="SUPFAM" id="SSF74863">
    <property type="entry name" value="Thiol:disulfide interchange protein DsbD, N-terminal domain (DsbD-alpha)"/>
    <property type="match status" value="1"/>
</dbReference>
<evidence type="ECO:0000256" key="13">
    <source>
        <dbReference type="ARBA" id="ARBA00023136"/>
    </source>
</evidence>
<evidence type="ECO:0000256" key="10">
    <source>
        <dbReference type="ARBA" id="ARBA00022989"/>
    </source>
</evidence>
<comment type="catalytic activity">
    <reaction evidence="16 18">
        <text>[protein]-dithiol + NAD(+) = [protein]-disulfide + NADH + H(+)</text>
        <dbReference type="Rhea" id="RHEA:18749"/>
        <dbReference type="Rhea" id="RHEA-COMP:10593"/>
        <dbReference type="Rhea" id="RHEA-COMP:10594"/>
        <dbReference type="ChEBI" id="CHEBI:15378"/>
        <dbReference type="ChEBI" id="CHEBI:29950"/>
        <dbReference type="ChEBI" id="CHEBI:50058"/>
        <dbReference type="ChEBI" id="CHEBI:57540"/>
        <dbReference type="ChEBI" id="CHEBI:57945"/>
        <dbReference type="EC" id="1.8.1.8"/>
    </reaction>
</comment>
<feature type="transmembrane region" description="Helical" evidence="18">
    <location>
        <begin position="243"/>
        <end position="263"/>
    </location>
</feature>
<keyword evidence="11 18" id="KW-0560">Oxidoreductase</keyword>
<dbReference type="InterPro" id="IPR036249">
    <property type="entry name" value="Thioredoxin-like_sf"/>
</dbReference>
<dbReference type="Proteomes" id="UP000012043">
    <property type="component" value="Unassembled WGS sequence"/>
</dbReference>
<feature type="transmembrane region" description="Helical" evidence="18">
    <location>
        <begin position="275"/>
        <end position="297"/>
    </location>
</feature>
<dbReference type="Pfam" id="PF02683">
    <property type="entry name" value="DsbD_TM"/>
    <property type="match status" value="1"/>
</dbReference>
<dbReference type="InterPro" id="IPR003834">
    <property type="entry name" value="Cyt_c_assmbl_TM_dom"/>
</dbReference>
<dbReference type="InterPro" id="IPR028250">
    <property type="entry name" value="DsbDN"/>
</dbReference>
<protein>
    <recommendedName>
        <fullName evidence="18">Thiol:disulfide interchange protein DsbD</fullName>
        <ecNumber evidence="18">1.8.1.8</ecNumber>
    </recommendedName>
    <alternativeName>
        <fullName evidence="18">Protein-disulfide reductase</fullName>
        <shortName evidence="18">Disulfide reductase</shortName>
    </alternativeName>
</protein>
<dbReference type="AlphaFoldDB" id="J2IGR5"/>
<keyword evidence="6 18" id="KW-0812">Transmembrane</keyword>
<evidence type="ECO:0000313" key="20">
    <source>
        <dbReference type="EMBL" id="EJI86387.1"/>
    </source>
</evidence>
<evidence type="ECO:0000256" key="5">
    <source>
        <dbReference type="ARBA" id="ARBA00022519"/>
    </source>
</evidence>
<accession>J2IGR5</accession>
<dbReference type="PANTHER" id="PTHR32234">
    <property type="entry name" value="THIOL:DISULFIDE INTERCHANGE PROTEIN DSBD"/>
    <property type="match status" value="1"/>
</dbReference>
<name>J2IGR5_9ALTE</name>
<evidence type="ECO:0000256" key="16">
    <source>
        <dbReference type="ARBA" id="ARBA00047388"/>
    </source>
</evidence>
<keyword evidence="7 18" id="KW-0732">Signal</keyword>
<evidence type="ECO:0000256" key="7">
    <source>
        <dbReference type="ARBA" id="ARBA00022729"/>
    </source>
</evidence>